<evidence type="ECO:0000313" key="2">
    <source>
        <dbReference type="Proteomes" id="UP001150941"/>
    </source>
</evidence>
<dbReference type="RefSeq" id="XP_058334067.1">
    <property type="nucleotide sequence ID" value="XM_058470926.1"/>
</dbReference>
<reference evidence="1" key="1">
    <citation type="submission" date="2022-11" db="EMBL/GenBank/DDBJ databases">
        <authorList>
            <person name="Petersen C."/>
        </authorList>
    </citation>
    <scope>NUCLEOTIDE SEQUENCE</scope>
    <source>
        <strain evidence="1">IBT 19713</strain>
    </source>
</reference>
<dbReference type="AlphaFoldDB" id="A0A9W9PGX0"/>
<comment type="caution">
    <text evidence="1">The sequence shown here is derived from an EMBL/GenBank/DDBJ whole genome shotgun (WGS) entry which is preliminary data.</text>
</comment>
<proteinExistence type="predicted"/>
<dbReference type="GeneID" id="83198229"/>
<sequence>MLGYNLGDEVMKKYISDGLKRDYDAWTPDRINGHFREMDERNGSYTDQDPWSVGYSRALSIQPPTATLLFTSATGAPPKMICSLRGLTLKTQCAVRAGDDLWVSKAKAGTGDTLWENIRFDLDYNPAGYTSQRRSYKDCILQIL</sequence>
<reference evidence="1" key="2">
    <citation type="journal article" date="2023" name="IMA Fungus">
        <title>Comparative genomic study of the Penicillium genus elucidates a diverse pangenome and 15 lateral gene transfer events.</title>
        <authorList>
            <person name="Petersen C."/>
            <person name="Sorensen T."/>
            <person name="Nielsen M.R."/>
            <person name="Sondergaard T.E."/>
            <person name="Sorensen J.L."/>
            <person name="Fitzpatrick D.A."/>
            <person name="Frisvad J.C."/>
            <person name="Nielsen K.L."/>
        </authorList>
    </citation>
    <scope>NUCLEOTIDE SEQUENCE</scope>
    <source>
        <strain evidence="1">IBT 19713</strain>
    </source>
</reference>
<organism evidence="1 2">
    <name type="scientific">Penicillium chermesinum</name>
    <dbReference type="NCBI Taxonomy" id="63820"/>
    <lineage>
        <taxon>Eukaryota</taxon>
        <taxon>Fungi</taxon>
        <taxon>Dikarya</taxon>
        <taxon>Ascomycota</taxon>
        <taxon>Pezizomycotina</taxon>
        <taxon>Eurotiomycetes</taxon>
        <taxon>Eurotiomycetidae</taxon>
        <taxon>Eurotiales</taxon>
        <taxon>Aspergillaceae</taxon>
        <taxon>Penicillium</taxon>
    </lineage>
</organism>
<keyword evidence="2" id="KW-1185">Reference proteome</keyword>
<name>A0A9W9PGX0_9EURO</name>
<dbReference type="EMBL" id="JAPQKS010000002">
    <property type="protein sequence ID" value="KAJ5246646.1"/>
    <property type="molecule type" value="Genomic_DNA"/>
</dbReference>
<protein>
    <submittedName>
        <fullName evidence="1">Uncharacterized protein</fullName>
    </submittedName>
</protein>
<dbReference type="Proteomes" id="UP001150941">
    <property type="component" value="Unassembled WGS sequence"/>
</dbReference>
<evidence type="ECO:0000313" key="1">
    <source>
        <dbReference type="EMBL" id="KAJ5246646.1"/>
    </source>
</evidence>
<accession>A0A9W9PGX0</accession>
<gene>
    <name evidence="1" type="ORF">N7468_001629</name>
</gene>